<dbReference type="GO" id="GO:0008270">
    <property type="term" value="F:zinc ion binding"/>
    <property type="evidence" value="ECO:0007669"/>
    <property type="project" value="UniProtKB-KW"/>
</dbReference>
<keyword evidence="3" id="KW-0862">Zinc</keyword>
<dbReference type="PROSITE" id="PS50114">
    <property type="entry name" value="GATA_ZN_FINGER_2"/>
    <property type="match status" value="1"/>
</dbReference>
<gene>
    <name evidence="9" type="ORF">EDB92DRAFT_1827113</name>
</gene>
<dbReference type="PANTHER" id="PTHR45658:SF18">
    <property type="entry name" value="PROTEIN GAT2"/>
    <property type="match status" value="1"/>
</dbReference>
<evidence type="ECO:0000259" key="7">
    <source>
        <dbReference type="PROSITE" id="PS50112"/>
    </source>
</evidence>
<reference evidence="9" key="1">
    <citation type="submission" date="2022-01" db="EMBL/GenBank/DDBJ databases">
        <title>Comparative genomics reveals a dynamic genome evolution in the ectomycorrhizal milk-cap (Lactarius) mushrooms.</title>
        <authorList>
            <consortium name="DOE Joint Genome Institute"/>
            <person name="Lebreton A."/>
            <person name="Tang N."/>
            <person name="Kuo A."/>
            <person name="LaButti K."/>
            <person name="Drula E."/>
            <person name="Barry K."/>
            <person name="Clum A."/>
            <person name="Lipzen A."/>
            <person name="Mousain D."/>
            <person name="Ng V."/>
            <person name="Wang R."/>
            <person name="Wang X."/>
            <person name="Dai Y."/>
            <person name="Henrissat B."/>
            <person name="Grigoriev I.V."/>
            <person name="Guerin-Laguette A."/>
            <person name="Yu F."/>
            <person name="Martin F.M."/>
        </authorList>
    </citation>
    <scope>NUCLEOTIDE SEQUENCE</scope>
    <source>
        <strain evidence="9">QP</strain>
    </source>
</reference>
<dbReference type="Gene3D" id="3.30.450.20">
    <property type="entry name" value="PAS domain"/>
    <property type="match status" value="1"/>
</dbReference>
<dbReference type="SMART" id="SM00401">
    <property type="entry name" value="ZnF_GATA"/>
    <property type="match status" value="1"/>
</dbReference>
<feature type="region of interest" description="Disordered" evidence="6">
    <location>
        <begin position="1"/>
        <end position="22"/>
    </location>
</feature>
<feature type="domain" description="PAS" evidence="7">
    <location>
        <begin position="29"/>
        <end position="100"/>
    </location>
</feature>
<dbReference type="EMBL" id="JAKELL010000001">
    <property type="protein sequence ID" value="KAH9001514.1"/>
    <property type="molecule type" value="Genomic_DNA"/>
</dbReference>
<dbReference type="GO" id="GO:0043565">
    <property type="term" value="F:sequence-specific DNA binding"/>
    <property type="evidence" value="ECO:0007669"/>
    <property type="project" value="InterPro"/>
</dbReference>
<evidence type="ECO:0000313" key="10">
    <source>
        <dbReference type="Proteomes" id="UP001201163"/>
    </source>
</evidence>
<dbReference type="InterPro" id="IPR013767">
    <property type="entry name" value="PAS_fold"/>
</dbReference>
<dbReference type="Pfam" id="PF00989">
    <property type="entry name" value="PAS"/>
    <property type="match status" value="1"/>
</dbReference>
<dbReference type="AlphaFoldDB" id="A0AAD4LSA8"/>
<keyword evidence="5" id="KW-0175">Coiled coil</keyword>
<dbReference type="InterPro" id="IPR013088">
    <property type="entry name" value="Znf_NHR/GATA"/>
</dbReference>
<evidence type="ECO:0000313" key="9">
    <source>
        <dbReference type="EMBL" id="KAH9001514.1"/>
    </source>
</evidence>
<keyword evidence="2 4" id="KW-0863">Zinc-finger</keyword>
<dbReference type="SUPFAM" id="SSF55785">
    <property type="entry name" value="PYP-like sensor domain (PAS domain)"/>
    <property type="match status" value="1"/>
</dbReference>
<keyword evidence="10" id="KW-1185">Reference proteome</keyword>
<dbReference type="InterPro" id="IPR000014">
    <property type="entry name" value="PAS"/>
</dbReference>
<evidence type="ECO:0008006" key="11">
    <source>
        <dbReference type="Google" id="ProtNLM"/>
    </source>
</evidence>
<proteinExistence type="predicted"/>
<dbReference type="InterPro" id="IPR035965">
    <property type="entry name" value="PAS-like_dom_sf"/>
</dbReference>
<dbReference type="GO" id="GO:0006355">
    <property type="term" value="P:regulation of DNA-templated transcription"/>
    <property type="evidence" value="ECO:0007669"/>
    <property type="project" value="InterPro"/>
</dbReference>
<evidence type="ECO:0000256" key="3">
    <source>
        <dbReference type="ARBA" id="ARBA00022833"/>
    </source>
</evidence>
<accession>A0AAD4LSA8</accession>
<keyword evidence="1" id="KW-0479">Metal-binding</keyword>
<dbReference type="SUPFAM" id="SSF57716">
    <property type="entry name" value="Glucocorticoid receptor-like (DNA-binding domain)"/>
    <property type="match status" value="1"/>
</dbReference>
<evidence type="ECO:0000256" key="5">
    <source>
        <dbReference type="SAM" id="Coils"/>
    </source>
</evidence>
<evidence type="ECO:0000256" key="4">
    <source>
        <dbReference type="PROSITE-ProRule" id="PRU00094"/>
    </source>
</evidence>
<dbReference type="InterPro" id="IPR000679">
    <property type="entry name" value="Znf_GATA"/>
</dbReference>
<protein>
    <recommendedName>
        <fullName evidence="11">White collar 2 protein</fullName>
    </recommendedName>
</protein>
<dbReference type="PANTHER" id="PTHR45658">
    <property type="entry name" value="GATA TRANSCRIPTION FACTOR"/>
    <property type="match status" value="1"/>
</dbReference>
<dbReference type="Proteomes" id="UP001201163">
    <property type="component" value="Unassembled WGS sequence"/>
</dbReference>
<feature type="coiled-coil region" evidence="5">
    <location>
        <begin position="162"/>
        <end position="189"/>
    </location>
</feature>
<feature type="domain" description="GATA-type" evidence="8">
    <location>
        <begin position="276"/>
        <end position="303"/>
    </location>
</feature>
<dbReference type="CDD" id="cd00130">
    <property type="entry name" value="PAS"/>
    <property type="match status" value="1"/>
</dbReference>
<feature type="compositionally biased region" description="Polar residues" evidence="6">
    <location>
        <begin position="1"/>
        <end position="18"/>
    </location>
</feature>
<comment type="caution">
    <text evidence="9">The sequence shown here is derived from an EMBL/GenBank/DDBJ whole genome shotgun (WGS) entry which is preliminary data.</text>
</comment>
<evidence type="ECO:0000256" key="2">
    <source>
        <dbReference type="ARBA" id="ARBA00022771"/>
    </source>
</evidence>
<evidence type="ECO:0000256" key="1">
    <source>
        <dbReference type="ARBA" id="ARBA00022723"/>
    </source>
</evidence>
<dbReference type="Gene3D" id="3.30.50.10">
    <property type="entry name" value="Erythroid Transcription Factor GATA-1, subunit A"/>
    <property type="match status" value="1"/>
</dbReference>
<dbReference type="PROSITE" id="PS50112">
    <property type="entry name" value="PAS"/>
    <property type="match status" value="1"/>
</dbReference>
<dbReference type="InterPro" id="IPR051140">
    <property type="entry name" value="GATA_TF"/>
</dbReference>
<evidence type="ECO:0000259" key="8">
    <source>
        <dbReference type="PROSITE" id="PS50114"/>
    </source>
</evidence>
<dbReference type="CDD" id="cd00202">
    <property type="entry name" value="ZnF_GATA"/>
    <property type="match status" value="1"/>
</dbReference>
<dbReference type="PROSITE" id="PS00344">
    <property type="entry name" value="GATA_ZN_FINGER_1"/>
    <property type="match status" value="1"/>
</dbReference>
<evidence type="ECO:0000256" key="6">
    <source>
        <dbReference type="SAM" id="MobiDB-lite"/>
    </source>
</evidence>
<organism evidence="9 10">
    <name type="scientific">Lactarius akahatsu</name>
    <dbReference type="NCBI Taxonomy" id="416441"/>
    <lineage>
        <taxon>Eukaryota</taxon>
        <taxon>Fungi</taxon>
        <taxon>Dikarya</taxon>
        <taxon>Basidiomycota</taxon>
        <taxon>Agaricomycotina</taxon>
        <taxon>Agaricomycetes</taxon>
        <taxon>Russulales</taxon>
        <taxon>Russulaceae</taxon>
        <taxon>Lactarius</taxon>
    </lineage>
</organism>
<dbReference type="SMART" id="SM00091">
    <property type="entry name" value="PAS"/>
    <property type="match status" value="1"/>
</dbReference>
<dbReference type="Pfam" id="PF00320">
    <property type="entry name" value="GATA"/>
    <property type="match status" value="1"/>
</dbReference>
<sequence length="332" mass="36849">MNAVASPSSRPVQLQSSPHPTPPWEFTRRKRWADLIVTELSEAIVLVLSPGRKVLYCNPSVREMLGWLDDDLVDMDFTELVNVNDRLSFCTAFTRSVESFNELHTYVRLRCNSDSSFAHLAMAPPPPAKEVLLEVMGYPYITPGDNACQCIFAVAKSYPSRNSAMMNALIELKVENERLQQHIRALRTQELSATPSAQHMDPYTSDDMSAQLAADLGFPPRPTLGGDPSRSYYASIPHGYEAGTFPPITVLEDDGEAEPRRKKLKKSFGGGDPYICNTCGRTDSPEWRKGPRGPKTLCNACGLRWAKKVRKFEEAAEAGDTSQVPLDDTVPP</sequence>
<name>A0AAD4LSA8_9AGAM</name>